<sequence>MGLTPAAFGQRIRQLEGELGDVLFERNTRSVRLSVAGLSLLPRAQRAIAAVEDCASVVKSKREMPAMDLVIGTRHELGLSWLLPQVDALQAAYPFLDIHLYFGSGADLLNRVRNAEIDCAVSSMPIADPKIEAIRIHREDYLFVGAPSLLARKPFRTASDAAHHTLVDSNDSLPLFRYWREAAKGEPLTFRRLARFGTIEAIRQRVVDGAGVGVLPSYLLDEDLRHKRLKVILPKVVPLHDWFRLGFRADDGRRSVFENLAKSMATVPLCRT</sequence>
<evidence type="ECO:0000259" key="5">
    <source>
        <dbReference type="PROSITE" id="PS50931"/>
    </source>
</evidence>
<dbReference type="SUPFAM" id="SSF53850">
    <property type="entry name" value="Periplasmic binding protein-like II"/>
    <property type="match status" value="1"/>
</dbReference>
<feature type="domain" description="HTH lysR-type" evidence="5">
    <location>
        <begin position="1"/>
        <end position="34"/>
    </location>
</feature>
<dbReference type="Pfam" id="PF00126">
    <property type="entry name" value="HTH_1"/>
    <property type="match status" value="1"/>
</dbReference>
<dbReference type="PANTHER" id="PTHR30537">
    <property type="entry name" value="HTH-TYPE TRANSCRIPTIONAL REGULATOR"/>
    <property type="match status" value="1"/>
</dbReference>
<dbReference type="AlphaFoldDB" id="A0A0K1PK07"/>
<dbReference type="Proteomes" id="UP000064967">
    <property type="component" value="Chromosome"/>
</dbReference>
<dbReference type="InterPro" id="IPR036388">
    <property type="entry name" value="WH-like_DNA-bd_sf"/>
</dbReference>
<evidence type="ECO:0000256" key="2">
    <source>
        <dbReference type="ARBA" id="ARBA00023015"/>
    </source>
</evidence>
<keyword evidence="2" id="KW-0805">Transcription regulation</keyword>
<evidence type="ECO:0000313" key="6">
    <source>
        <dbReference type="EMBL" id="AKU93721.1"/>
    </source>
</evidence>
<dbReference type="InterPro" id="IPR036390">
    <property type="entry name" value="WH_DNA-bd_sf"/>
</dbReference>
<keyword evidence="7" id="KW-1185">Reference proteome</keyword>
<dbReference type="EMBL" id="CP012333">
    <property type="protein sequence ID" value="AKU93721.1"/>
    <property type="molecule type" value="Genomic_DNA"/>
</dbReference>
<dbReference type="InterPro" id="IPR058163">
    <property type="entry name" value="LysR-type_TF_proteobact-type"/>
</dbReference>
<dbReference type="GO" id="GO:0003700">
    <property type="term" value="F:DNA-binding transcription factor activity"/>
    <property type="evidence" value="ECO:0007669"/>
    <property type="project" value="InterPro"/>
</dbReference>
<dbReference type="CDD" id="cd05466">
    <property type="entry name" value="PBP2_LTTR_substrate"/>
    <property type="match status" value="1"/>
</dbReference>
<name>A0A0K1PK07_9BACT</name>
<dbReference type="InterPro" id="IPR005119">
    <property type="entry name" value="LysR_subst-bd"/>
</dbReference>
<dbReference type="Gene3D" id="1.10.10.10">
    <property type="entry name" value="Winged helix-like DNA-binding domain superfamily/Winged helix DNA-binding domain"/>
    <property type="match status" value="1"/>
</dbReference>
<protein>
    <submittedName>
        <fullName evidence="6">Transcriptional regulator, LysR family</fullName>
    </submittedName>
</protein>
<gene>
    <name evidence="6" type="ORF">AKJ09_00385</name>
</gene>
<dbReference type="GO" id="GO:0003677">
    <property type="term" value="F:DNA binding"/>
    <property type="evidence" value="ECO:0007669"/>
    <property type="project" value="UniProtKB-KW"/>
</dbReference>
<keyword evidence="4" id="KW-0804">Transcription</keyword>
<evidence type="ECO:0000256" key="3">
    <source>
        <dbReference type="ARBA" id="ARBA00023125"/>
    </source>
</evidence>
<dbReference type="Pfam" id="PF03466">
    <property type="entry name" value="LysR_substrate"/>
    <property type="match status" value="1"/>
</dbReference>
<organism evidence="6 7">
    <name type="scientific">Labilithrix luteola</name>
    <dbReference type="NCBI Taxonomy" id="1391654"/>
    <lineage>
        <taxon>Bacteria</taxon>
        <taxon>Pseudomonadati</taxon>
        <taxon>Myxococcota</taxon>
        <taxon>Polyangia</taxon>
        <taxon>Polyangiales</taxon>
        <taxon>Labilitrichaceae</taxon>
        <taxon>Labilithrix</taxon>
    </lineage>
</organism>
<keyword evidence="3" id="KW-0238">DNA-binding</keyword>
<evidence type="ECO:0000313" key="7">
    <source>
        <dbReference type="Proteomes" id="UP000064967"/>
    </source>
</evidence>
<dbReference type="STRING" id="1391654.AKJ09_00385"/>
<evidence type="ECO:0000256" key="1">
    <source>
        <dbReference type="ARBA" id="ARBA00009437"/>
    </source>
</evidence>
<proteinExistence type="inferred from homology"/>
<reference evidence="6 7" key="1">
    <citation type="submission" date="2015-08" db="EMBL/GenBank/DDBJ databases">
        <authorList>
            <person name="Babu N.S."/>
            <person name="Beckwith C.J."/>
            <person name="Beseler K.G."/>
            <person name="Brison A."/>
            <person name="Carone J.V."/>
            <person name="Caskin T.P."/>
            <person name="Diamond M."/>
            <person name="Durham M.E."/>
            <person name="Foxe J.M."/>
            <person name="Go M."/>
            <person name="Henderson B.A."/>
            <person name="Jones I.B."/>
            <person name="McGettigan J.A."/>
            <person name="Micheletti S.J."/>
            <person name="Nasrallah M.E."/>
            <person name="Ortiz D."/>
            <person name="Piller C.R."/>
            <person name="Privatt S.R."/>
            <person name="Schneider S.L."/>
            <person name="Sharp S."/>
            <person name="Smith T.C."/>
            <person name="Stanton J.D."/>
            <person name="Ullery H.E."/>
            <person name="Wilson R.J."/>
            <person name="Serrano M.G."/>
            <person name="Buck G."/>
            <person name="Lee V."/>
            <person name="Wang Y."/>
            <person name="Carvalho R."/>
            <person name="Voegtly L."/>
            <person name="Shi R."/>
            <person name="Duckworth R."/>
            <person name="Johnson A."/>
            <person name="Loviza R."/>
            <person name="Walstead R."/>
            <person name="Shah Z."/>
            <person name="Kiflezghi M."/>
            <person name="Wade K."/>
            <person name="Ball S.L."/>
            <person name="Bradley K.W."/>
            <person name="Asai D.J."/>
            <person name="Bowman C.A."/>
            <person name="Russell D.A."/>
            <person name="Pope W.H."/>
            <person name="Jacobs-Sera D."/>
            <person name="Hendrix R.W."/>
            <person name="Hatfull G.F."/>
        </authorList>
    </citation>
    <scope>NUCLEOTIDE SEQUENCE [LARGE SCALE GENOMIC DNA]</scope>
    <source>
        <strain evidence="6 7">DSM 27648</strain>
    </source>
</reference>
<dbReference type="Gene3D" id="3.40.190.290">
    <property type="match status" value="1"/>
</dbReference>
<dbReference type="PANTHER" id="PTHR30537:SF5">
    <property type="entry name" value="HTH-TYPE TRANSCRIPTIONAL ACTIVATOR TTDR-RELATED"/>
    <property type="match status" value="1"/>
</dbReference>
<accession>A0A0K1PK07</accession>
<dbReference type="InterPro" id="IPR000847">
    <property type="entry name" value="LysR_HTH_N"/>
</dbReference>
<dbReference type="KEGG" id="llu:AKJ09_00385"/>
<dbReference type="SUPFAM" id="SSF46785">
    <property type="entry name" value="Winged helix' DNA-binding domain"/>
    <property type="match status" value="1"/>
</dbReference>
<comment type="similarity">
    <text evidence="1">Belongs to the LysR transcriptional regulatory family.</text>
</comment>
<evidence type="ECO:0000256" key="4">
    <source>
        <dbReference type="ARBA" id="ARBA00023163"/>
    </source>
</evidence>
<dbReference type="PROSITE" id="PS50931">
    <property type="entry name" value="HTH_LYSR"/>
    <property type="match status" value="1"/>
</dbReference>